<keyword evidence="3" id="KW-0547">Nucleotide-binding</keyword>
<evidence type="ECO:0000256" key="3">
    <source>
        <dbReference type="ARBA" id="ARBA00022741"/>
    </source>
</evidence>
<evidence type="ECO:0000256" key="5">
    <source>
        <dbReference type="ARBA" id="ARBA00022989"/>
    </source>
</evidence>
<keyword evidence="6 7" id="KW-0472">Membrane</keyword>
<dbReference type="Pfam" id="PF00005">
    <property type="entry name" value="ABC_tran"/>
    <property type="match status" value="1"/>
</dbReference>
<evidence type="ECO:0000256" key="4">
    <source>
        <dbReference type="ARBA" id="ARBA00022840"/>
    </source>
</evidence>
<feature type="domain" description="ABC transporter" evidence="8">
    <location>
        <begin position="341"/>
        <end position="574"/>
    </location>
</feature>
<evidence type="ECO:0000313" key="11">
    <source>
        <dbReference type="Proteomes" id="UP001596135"/>
    </source>
</evidence>
<dbReference type="InterPro" id="IPR003439">
    <property type="entry name" value="ABC_transporter-like_ATP-bd"/>
</dbReference>
<keyword evidence="11" id="KW-1185">Reference proteome</keyword>
<evidence type="ECO:0000256" key="6">
    <source>
        <dbReference type="ARBA" id="ARBA00023136"/>
    </source>
</evidence>
<dbReference type="GO" id="GO:0005524">
    <property type="term" value="F:ATP binding"/>
    <property type="evidence" value="ECO:0007669"/>
    <property type="project" value="UniProtKB-KW"/>
</dbReference>
<dbReference type="InterPro" id="IPR039421">
    <property type="entry name" value="Type_1_exporter"/>
</dbReference>
<dbReference type="EMBL" id="JBHSRJ010000004">
    <property type="protein sequence ID" value="MFC6044249.1"/>
    <property type="molecule type" value="Genomic_DNA"/>
</dbReference>
<accession>A0ABW1LK79</accession>
<keyword evidence="4 10" id="KW-0067">ATP-binding</keyword>
<dbReference type="InterPro" id="IPR011527">
    <property type="entry name" value="ABC1_TM_dom"/>
</dbReference>
<dbReference type="InterPro" id="IPR003593">
    <property type="entry name" value="AAA+_ATPase"/>
</dbReference>
<dbReference type="InterPro" id="IPR036640">
    <property type="entry name" value="ABC1_TM_sf"/>
</dbReference>
<evidence type="ECO:0000259" key="8">
    <source>
        <dbReference type="PROSITE" id="PS50893"/>
    </source>
</evidence>
<dbReference type="Gene3D" id="3.40.50.300">
    <property type="entry name" value="P-loop containing nucleotide triphosphate hydrolases"/>
    <property type="match status" value="1"/>
</dbReference>
<keyword evidence="2 7" id="KW-0812">Transmembrane</keyword>
<dbReference type="PROSITE" id="PS50893">
    <property type="entry name" value="ABC_TRANSPORTER_2"/>
    <property type="match status" value="1"/>
</dbReference>
<dbReference type="Pfam" id="PF00664">
    <property type="entry name" value="ABC_membrane"/>
    <property type="match status" value="1"/>
</dbReference>
<dbReference type="PANTHER" id="PTHR24221">
    <property type="entry name" value="ATP-BINDING CASSETTE SUB-FAMILY B"/>
    <property type="match status" value="1"/>
</dbReference>
<keyword evidence="5 7" id="KW-1133">Transmembrane helix</keyword>
<feature type="transmembrane region" description="Helical" evidence="7">
    <location>
        <begin position="169"/>
        <end position="186"/>
    </location>
</feature>
<comment type="caution">
    <text evidence="10">The sequence shown here is derived from an EMBL/GenBank/DDBJ whole genome shotgun (WGS) entry which is preliminary data.</text>
</comment>
<evidence type="ECO:0000256" key="7">
    <source>
        <dbReference type="SAM" id="Phobius"/>
    </source>
</evidence>
<feature type="transmembrane region" description="Helical" evidence="7">
    <location>
        <begin position="25"/>
        <end position="48"/>
    </location>
</feature>
<evidence type="ECO:0000259" key="9">
    <source>
        <dbReference type="PROSITE" id="PS50929"/>
    </source>
</evidence>
<dbReference type="InterPro" id="IPR027417">
    <property type="entry name" value="P-loop_NTPase"/>
</dbReference>
<dbReference type="Gene3D" id="1.20.1560.10">
    <property type="entry name" value="ABC transporter type 1, transmembrane domain"/>
    <property type="match status" value="1"/>
</dbReference>
<comment type="subcellular location">
    <subcellularLocation>
        <location evidence="1">Cell membrane</location>
        <topology evidence="1">Multi-pass membrane protein</topology>
    </subcellularLocation>
</comment>
<evidence type="ECO:0000256" key="1">
    <source>
        <dbReference type="ARBA" id="ARBA00004651"/>
    </source>
</evidence>
<evidence type="ECO:0000313" key="10">
    <source>
        <dbReference type="EMBL" id="MFC6044249.1"/>
    </source>
</evidence>
<dbReference type="PANTHER" id="PTHR24221:SF654">
    <property type="entry name" value="ATP-BINDING CASSETTE SUB-FAMILY B MEMBER 6"/>
    <property type="match status" value="1"/>
</dbReference>
<dbReference type="Proteomes" id="UP001596135">
    <property type="component" value="Unassembled WGS sequence"/>
</dbReference>
<reference evidence="11" key="1">
    <citation type="journal article" date="2019" name="Int. J. Syst. Evol. Microbiol.">
        <title>The Global Catalogue of Microorganisms (GCM) 10K type strain sequencing project: providing services to taxonomists for standard genome sequencing and annotation.</title>
        <authorList>
            <consortium name="The Broad Institute Genomics Platform"/>
            <consortium name="The Broad Institute Genome Sequencing Center for Infectious Disease"/>
            <person name="Wu L."/>
            <person name="Ma J."/>
        </authorList>
    </citation>
    <scope>NUCLEOTIDE SEQUENCE [LARGE SCALE GENOMIC DNA]</scope>
    <source>
        <strain evidence="11">CCUG 54522</strain>
    </source>
</reference>
<gene>
    <name evidence="10" type="ORF">ACFPYL_14235</name>
</gene>
<feature type="transmembrane region" description="Helical" evidence="7">
    <location>
        <begin position="142"/>
        <end position="163"/>
    </location>
</feature>
<proteinExistence type="predicted"/>
<organism evidence="10 11">
    <name type="scientific">Nocardioides hankookensis</name>
    <dbReference type="NCBI Taxonomy" id="443157"/>
    <lineage>
        <taxon>Bacteria</taxon>
        <taxon>Bacillati</taxon>
        <taxon>Actinomycetota</taxon>
        <taxon>Actinomycetes</taxon>
        <taxon>Propionibacteriales</taxon>
        <taxon>Nocardioidaceae</taxon>
        <taxon>Nocardioides</taxon>
    </lineage>
</organism>
<dbReference type="SUPFAM" id="SSF52540">
    <property type="entry name" value="P-loop containing nucleoside triphosphate hydrolases"/>
    <property type="match status" value="1"/>
</dbReference>
<dbReference type="PROSITE" id="PS50929">
    <property type="entry name" value="ABC_TM1F"/>
    <property type="match status" value="1"/>
</dbReference>
<evidence type="ECO:0000256" key="2">
    <source>
        <dbReference type="ARBA" id="ARBA00022692"/>
    </source>
</evidence>
<feature type="transmembrane region" description="Helical" evidence="7">
    <location>
        <begin position="68"/>
        <end position="90"/>
    </location>
</feature>
<dbReference type="SUPFAM" id="SSF90123">
    <property type="entry name" value="ABC transporter transmembrane region"/>
    <property type="match status" value="1"/>
</dbReference>
<dbReference type="SMART" id="SM00382">
    <property type="entry name" value="AAA"/>
    <property type="match status" value="1"/>
</dbReference>
<protein>
    <submittedName>
        <fullName evidence="10">ABC transporter ATP-binding protein</fullName>
    </submittedName>
</protein>
<name>A0ABW1LK79_9ACTN</name>
<dbReference type="CDD" id="cd07346">
    <property type="entry name" value="ABC_6TM_exporters"/>
    <property type="match status" value="1"/>
</dbReference>
<sequence>MSLLPVSTPREAAAFSWRLVRSHPWPLLLCSLAFVVAGLAGLVGPWQLGRIVDVVDTGGDSGDIVRAALWIFAAAVVGGLATALSIALMARTAEPALAELRETVVERALDLEASEIEASGSGDLLSRISDDVRLVTESFTEVVPILVTSAIAVVFTSAGLFALDWRLGLAGLGAVPFYVLGLRWYLPRSGPYYRREREANGARAEALLTGVHASRTLRGFGLADRHQAVTAEASWRSAQISIDVYWMLTRFYARNNRAELAGLLLILGTGWVLVRDDAITVGAVTAAALLFHRLFNPIGALIGLFDEAQSVGASMVRLVGLAQLPAPVPVHDPRRPEDAHLVVRGLHHEYVEGRPAVDEVSLDVAPGRRVAVVGASGAGKTTLGAAIAGRLAPTRGEVTLGSVPLRRVDGDGRPAVAIVSQEVHVFAGSVRDNLTLAAPDASDDELESTLTAVGAWASVQALPDGLSTTVGDGAVTLTPALAQQVALARVLLADPLVVVLDEATAEAGSAGARALELAALAVTADRTSVTIAHRLTQAVTADEVVVMDAGRVVERGSHDELVAAGGRYAELWAAWSGSPLG</sequence>
<feature type="domain" description="ABC transmembrane type-1" evidence="9">
    <location>
        <begin position="28"/>
        <end position="310"/>
    </location>
</feature>
<dbReference type="RefSeq" id="WP_379155272.1">
    <property type="nucleotide sequence ID" value="NZ_JBHSRJ010000004.1"/>
</dbReference>